<keyword evidence="8" id="KW-1185">Reference proteome</keyword>
<evidence type="ECO:0000259" key="6">
    <source>
        <dbReference type="PROSITE" id="PS50059"/>
    </source>
</evidence>
<comment type="catalytic activity">
    <reaction evidence="1 5">
        <text>[protein]-peptidylproline (omega=180) = [protein]-peptidylproline (omega=0)</text>
        <dbReference type="Rhea" id="RHEA:16237"/>
        <dbReference type="Rhea" id="RHEA-COMP:10747"/>
        <dbReference type="Rhea" id="RHEA-COMP:10748"/>
        <dbReference type="ChEBI" id="CHEBI:83833"/>
        <dbReference type="ChEBI" id="CHEBI:83834"/>
        <dbReference type="EC" id="5.2.1.8"/>
    </reaction>
</comment>
<dbReference type="GO" id="GO:0005737">
    <property type="term" value="C:cytoplasm"/>
    <property type="evidence" value="ECO:0007669"/>
    <property type="project" value="TreeGrafter"/>
</dbReference>
<accession>A0A1E5RNW8</accession>
<dbReference type="PANTHER" id="PTHR10516:SF443">
    <property type="entry name" value="FK506-BINDING PROTEIN 59-RELATED"/>
    <property type="match status" value="1"/>
</dbReference>
<dbReference type="InParanoid" id="A0A1E5RNW8"/>
<evidence type="ECO:0000256" key="3">
    <source>
        <dbReference type="ARBA" id="ARBA00023235"/>
    </source>
</evidence>
<dbReference type="AlphaFoldDB" id="A0A1E5RNW8"/>
<gene>
    <name evidence="7" type="ORF">AWRI3579_g745</name>
</gene>
<dbReference type="InterPro" id="IPR001179">
    <property type="entry name" value="PPIase_FKBP_dom"/>
</dbReference>
<dbReference type="InterPro" id="IPR050689">
    <property type="entry name" value="FKBP-type_PPIase"/>
</dbReference>
<dbReference type="Gene3D" id="3.10.50.40">
    <property type="match status" value="1"/>
</dbReference>
<keyword evidence="3 5" id="KW-0413">Isomerase</keyword>
<comment type="caution">
    <text evidence="7">The sequence shown here is derived from an EMBL/GenBank/DDBJ whole genome shotgun (WGS) entry which is preliminary data.</text>
</comment>
<organism evidence="7 8">
    <name type="scientific">Hanseniaspora osmophila</name>
    <dbReference type="NCBI Taxonomy" id="56408"/>
    <lineage>
        <taxon>Eukaryota</taxon>
        <taxon>Fungi</taxon>
        <taxon>Dikarya</taxon>
        <taxon>Ascomycota</taxon>
        <taxon>Saccharomycotina</taxon>
        <taxon>Saccharomycetes</taxon>
        <taxon>Saccharomycodales</taxon>
        <taxon>Saccharomycodaceae</taxon>
        <taxon>Hanseniaspora</taxon>
    </lineage>
</organism>
<feature type="domain" description="PPIase FKBP-type" evidence="6">
    <location>
        <begin position="26"/>
        <end position="114"/>
    </location>
</feature>
<dbReference type="InterPro" id="IPR046357">
    <property type="entry name" value="PPIase_dom_sf"/>
</dbReference>
<dbReference type="STRING" id="56408.A0A1E5RNW8"/>
<dbReference type="EMBL" id="LPNM01000005">
    <property type="protein sequence ID" value="OEJ88574.1"/>
    <property type="molecule type" value="Genomic_DNA"/>
</dbReference>
<dbReference type="SUPFAM" id="SSF54534">
    <property type="entry name" value="FKBP-like"/>
    <property type="match status" value="1"/>
</dbReference>
<keyword evidence="2 5" id="KW-0697">Rotamase</keyword>
<dbReference type="Proteomes" id="UP000095728">
    <property type="component" value="Unassembled WGS sequence"/>
</dbReference>
<sequence>MSETIEGGVKIERLSPGDGATFPKVGDRVTIHYNGTLENGQKFDSSYDRNAPFQCVIGVGQVIKGWDCGIPKLSVGEKARLIIPGPYAYGDRGFPGIIPPNATLVFDVQLIKIN</sequence>
<dbReference type="GO" id="GO:0003755">
    <property type="term" value="F:peptidyl-prolyl cis-trans isomerase activity"/>
    <property type="evidence" value="ECO:0007669"/>
    <property type="project" value="UniProtKB-KW"/>
</dbReference>
<dbReference type="EC" id="5.2.1.8" evidence="5"/>
<dbReference type="PANTHER" id="PTHR10516">
    <property type="entry name" value="PEPTIDYL-PROLYL CIS-TRANS ISOMERASE"/>
    <property type="match status" value="1"/>
</dbReference>
<evidence type="ECO:0000256" key="5">
    <source>
        <dbReference type="PROSITE-ProRule" id="PRU00277"/>
    </source>
</evidence>
<protein>
    <recommendedName>
        <fullName evidence="5">peptidylprolyl isomerase</fullName>
        <ecNumber evidence="5">5.2.1.8</ecNumber>
    </recommendedName>
</protein>
<dbReference type="FunCoup" id="A0A1E5RNW8">
    <property type="interactions" value="385"/>
</dbReference>
<comment type="similarity">
    <text evidence="4">Belongs to the FKBP-type PPIase family. FKBP1 subfamily.</text>
</comment>
<evidence type="ECO:0000313" key="8">
    <source>
        <dbReference type="Proteomes" id="UP000095728"/>
    </source>
</evidence>
<dbReference type="OrthoDB" id="1902587at2759"/>
<name>A0A1E5RNW8_9ASCO</name>
<evidence type="ECO:0000313" key="7">
    <source>
        <dbReference type="EMBL" id="OEJ88574.1"/>
    </source>
</evidence>
<evidence type="ECO:0000256" key="1">
    <source>
        <dbReference type="ARBA" id="ARBA00000971"/>
    </source>
</evidence>
<dbReference type="FunFam" id="3.10.50.40:FF:000025">
    <property type="entry name" value="Peptidylprolyl isomerase"/>
    <property type="match status" value="1"/>
</dbReference>
<evidence type="ECO:0000256" key="2">
    <source>
        <dbReference type="ARBA" id="ARBA00023110"/>
    </source>
</evidence>
<proteinExistence type="inferred from homology"/>
<dbReference type="PROSITE" id="PS50059">
    <property type="entry name" value="FKBP_PPIASE"/>
    <property type="match status" value="1"/>
</dbReference>
<reference evidence="8" key="1">
    <citation type="journal article" date="2016" name="Genome Announc.">
        <title>Genome sequences of three species of Hanseniaspora isolated from spontaneous wine fermentations.</title>
        <authorList>
            <person name="Sternes P.R."/>
            <person name="Lee D."/>
            <person name="Kutyna D.R."/>
            <person name="Borneman A.R."/>
        </authorList>
    </citation>
    <scope>NUCLEOTIDE SEQUENCE [LARGE SCALE GENOMIC DNA]</scope>
    <source>
        <strain evidence="8">AWRI3579</strain>
    </source>
</reference>
<dbReference type="Pfam" id="PF00254">
    <property type="entry name" value="FKBP_C"/>
    <property type="match status" value="1"/>
</dbReference>
<evidence type="ECO:0000256" key="4">
    <source>
        <dbReference type="ARBA" id="ARBA00038106"/>
    </source>
</evidence>